<proteinExistence type="predicted"/>
<dbReference type="Pfam" id="PF08241">
    <property type="entry name" value="Methyltransf_11"/>
    <property type="match status" value="1"/>
</dbReference>
<dbReference type="InterPro" id="IPR013216">
    <property type="entry name" value="Methyltransf_11"/>
</dbReference>
<dbReference type="InterPro" id="IPR029063">
    <property type="entry name" value="SAM-dependent_MTases_sf"/>
</dbReference>
<keyword evidence="5" id="KW-1185">Reference proteome</keyword>
<gene>
    <name evidence="4" type="ORF">M9Y10_040204</name>
</gene>
<keyword evidence="2" id="KW-0808">Transferase</keyword>
<organism evidence="4 5">
    <name type="scientific">Tritrichomonas musculus</name>
    <dbReference type="NCBI Taxonomy" id="1915356"/>
    <lineage>
        <taxon>Eukaryota</taxon>
        <taxon>Metamonada</taxon>
        <taxon>Parabasalia</taxon>
        <taxon>Tritrichomonadida</taxon>
        <taxon>Tritrichomonadidae</taxon>
        <taxon>Tritrichomonas</taxon>
    </lineage>
</organism>
<evidence type="ECO:0000259" key="3">
    <source>
        <dbReference type="Pfam" id="PF08241"/>
    </source>
</evidence>
<dbReference type="PANTHER" id="PTHR13069">
    <property type="entry name" value="ALKYLATED DNA REPAIR PROTEIN ALKB HOMOLOG 8"/>
    <property type="match status" value="1"/>
</dbReference>
<dbReference type="Gene3D" id="3.40.50.150">
    <property type="entry name" value="Vaccinia Virus protein VP39"/>
    <property type="match status" value="1"/>
</dbReference>
<feature type="domain" description="Methyltransferase type 11" evidence="3">
    <location>
        <begin position="50"/>
        <end position="140"/>
    </location>
</feature>
<evidence type="ECO:0000256" key="2">
    <source>
        <dbReference type="ARBA" id="ARBA00022679"/>
    </source>
</evidence>
<evidence type="ECO:0000313" key="5">
    <source>
        <dbReference type="Proteomes" id="UP001470230"/>
    </source>
</evidence>
<name>A0ABR2GPZ5_9EUKA</name>
<dbReference type="PANTHER" id="PTHR13069:SF21">
    <property type="entry name" value="ALKYLATED DNA REPAIR PROTEIN ALKB HOMOLOG 8"/>
    <property type="match status" value="1"/>
</dbReference>
<dbReference type="InterPro" id="IPR051422">
    <property type="entry name" value="AlkB_tRNA_MeTrf/Diox"/>
</dbReference>
<dbReference type="Proteomes" id="UP001470230">
    <property type="component" value="Unassembled WGS sequence"/>
</dbReference>
<accession>A0ABR2GPZ5</accession>
<sequence>MKRIPPEVIEHEHVSQVYDEIAKHFAHTRNRPWPEVKKFVSELPQNSLVLDLGCGNGRNLRACHHVIDMGTDLSFPLCQIAVKRKRPIFCSSALNIPIRDGTFDSVICIAVIHHFASVDRRVQCLKEISRILKIGGTCFITAWATEQHNRSYGDPDQLVPWTVDRRFGESGKKLDRFYHLFVKGEFAELAKNVDSLELVSEEYENDNWMCVFKKVKNENSKIDEKESDETKNEQK</sequence>
<dbReference type="EMBL" id="JAPFFF010000071">
    <property type="protein sequence ID" value="KAK8836005.1"/>
    <property type="molecule type" value="Genomic_DNA"/>
</dbReference>
<dbReference type="SUPFAM" id="SSF53335">
    <property type="entry name" value="S-adenosyl-L-methionine-dependent methyltransferases"/>
    <property type="match status" value="1"/>
</dbReference>
<comment type="caution">
    <text evidence="4">The sequence shown here is derived from an EMBL/GenBank/DDBJ whole genome shotgun (WGS) entry which is preliminary data.</text>
</comment>
<evidence type="ECO:0000256" key="1">
    <source>
        <dbReference type="ARBA" id="ARBA00022603"/>
    </source>
</evidence>
<evidence type="ECO:0000313" key="4">
    <source>
        <dbReference type="EMBL" id="KAK8836005.1"/>
    </source>
</evidence>
<reference evidence="4 5" key="1">
    <citation type="submission" date="2024-04" db="EMBL/GenBank/DDBJ databases">
        <title>Tritrichomonas musculus Genome.</title>
        <authorList>
            <person name="Alves-Ferreira E."/>
            <person name="Grigg M."/>
            <person name="Lorenzi H."/>
            <person name="Galac M."/>
        </authorList>
    </citation>
    <scope>NUCLEOTIDE SEQUENCE [LARGE SCALE GENOMIC DNA]</scope>
    <source>
        <strain evidence="4 5">EAF2021</strain>
    </source>
</reference>
<keyword evidence="1" id="KW-0489">Methyltransferase</keyword>
<protein>
    <recommendedName>
        <fullName evidence="3">Methyltransferase type 11 domain-containing protein</fullName>
    </recommendedName>
</protein>
<dbReference type="CDD" id="cd02440">
    <property type="entry name" value="AdoMet_MTases"/>
    <property type="match status" value="1"/>
</dbReference>